<feature type="region of interest" description="Disordered" evidence="1">
    <location>
        <begin position="1"/>
        <end position="39"/>
    </location>
</feature>
<protein>
    <submittedName>
        <fullName evidence="2">Uncharacterized protein</fullName>
    </submittedName>
</protein>
<proteinExistence type="predicted"/>
<reference evidence="2" key="1">
    <citation type="submission" date="2020-02" db="EMBL/GenBank/DDBJ databases">
        <authorList>
            <person name="Meier V. D."/>
        </authorList>
    </citation>
    <scope>NUCLEOTIDE SEQUENCE</scope>
    <source>
        <strain evidence="2">AVDCRST_MAG05</strain>
    </source>
</reference>
<dbReference type="AlphaFoldDB" id="A0A6J4TXX6"/>
<evidence type="ECO:0000313" key="2">
    <source>
        <dbReference type="EMBL" id="CAA9533896.1"/>
    </source>
</evidence>
<organism evidence="2">
    <name type="scientific">uncultured Rubrobacteraceae bacterium</name>
    <dbReference type="NCBI Taxonomy" id="349277"/>
    <lineage>
        <taxon>Bacteria</taxon>
        <taxon>Bacillati</taxon>
        <taxon>Actinomycetota</taxon>
        <taxon>Rubrobacteria</taxon>
        <taxon>Rubrobacterales</taxon>
        <taxon>Rubrobacteraceae</taxon>
        <taxon>environmental samples</taxon>
    </lineage>
</organism>
<gene>
    <name evidence="2" type="ORF">AVDCRST_MAG05-4668</name>
</gene>
<feature type="non-terminal residue" evidence="2">
    <location>
        <position position="39"/>
    </location>
</feature>
<dbReference type="EMBL" id="CADCVM010000504">
    <property type="protein sequence ID" value="CAA9533896.1"/>
    <property type="molecule type" value="Genomic_DNA"/>
</dbReference>
<sequence>CRRLRVLRSRWKARRRTSRPASRRPLTAGAARAKANARA</sequence>
<evidence type="ECO:0000256" key="1">
    <source>
        <dbReference type="SAM" id="MobiDB-lite"/>
    </source>
</evidence>
<feature type="compositionally biased region" description="Low complexity" evidence="1">
    <location>
        <begin position="23"/>
        <end position="39"/>
    </location>
</feature>
<feature type="compositionally biased region" description="Basic residues" evidence="1">
    <location>
        <begin position="1"/>
        <end position="22"/>
    </location>
</feature>
<feature type="non-terminal residue" evidence="2">
    <location>
        <position position="1"/>
    </location>
</feature>
<name>A0A6J4TXX6_9ACTN</name>
<accession>A0A6J4TXX6</accession>